<feature type="transmembrane region" description="Helical" evidence="1">
    <location>
        <begin position="12"/>
        <end position="31"/>
    </location>
</feature>
<organism evidence="2 3">
    <name type="scientific">Actinomadura litoris</name>
    <dbReference type="NCBI Taxonomy" id="2678616"/>
    <lineage>
        <taxon>Bacteria</taxon>
        <taxon>Bacillati</taxon>
        <taxon>Actinomycetota</taxon>
        <taxon>Actinomycetes</taxon>
        <taxon>Streptosporangiales</taxon>
        <taxon>Thermomonosporaceae</taxon>
        <taxon>Actinomadura</taxon>
    </lineage>
</organism>
<dbReference type="EMBL" id="WOFH01000009">
    <property type="protein sequence ID" value="MUN39774.1"/>
    <property type="molecule type" value="Genomic_DNA"/>
</dbReference>
<keyword evidence="1" id="KW-0472">Membrane</keyword>
<gene>
    <name evidence="2" type="ORF">GNZ18_24725</name>
</gene>
<comment type="caution">
    <text evidence="2">The sequence shown here is derived from an EMBL/GenBank/DDBJ whole genome shotgun (WGS) entry which is preliminary data.</text>
</comment>
<sequence length="188" mass="20208">MRNRVTWAGARLAIALVILFLASAGFVAGAVMRGLTVGSAVFLLLGVAGITLFGAGLAVSAGGMLARRPVLEMDADGLRRPARWPLPRRGERVLPWADVAAIAAVRRVTSRGRELDYLVFLPTAELAELARTAERPRLVALTLRDVPATAEAAAWCFAVEPGWDVPLPGVVEEAGRRRPVPLIDRRTR</sequence>
<evidence type="ECO:0000313" key="2">
    <source>
        <dbReference type="EMBL" id="MUN39774.1"/>
    </source>
</evidence>
<proteinExistence type="predicted"/>
<keyword evidence="1" id="KW-1133">Transmembrane helix</keyword>
<keyword evidence="3" id="KW-1185">Reference proteome</keyword>
<dbReference type="RefSeq" id="WP_156218936.1">
    <property type="nucleotide sequence ID" value="NZ_WOFH01000009.1"/>
</dbReference>
<feature type="transmembrane region" description="Helical" evidence="1">
    <location>
        <begin position="37"/>
        <end position="59"/>
    </location>
</feature>
<accession>A0A7K1L5S0</accession>
<evidence type="ECO:0000313" key="3">
    <source>
        <dbReference type="Proteomes" id="UP000432015"/>
    </source>
</evidence>
<evidence type="ECO:0000256" key="1">
    <source>
        <dbReference type="SAM" id="Phobius"/>
    </source>
</evidence>
<protein>
    <submittedName>
        <fullName evidence="2">Uncharacterized protein</fullName>
    </submittedName>
</protein>
<name>A0A7K1L5S0_9ACTN</name>
<dbReference type="AlphaFoldDB" id="A0A7K1L5S0"/>
<dbReference type="Proteomes" id="UP000432015">
    <property type="component" value="Unassembled WGS sequence"/>
</dbReference>
<keyword evidence="1" id="KW-0812">Transmembrane</keyword>
<reference evidence="2 3" key="1">
    <citation type="submission" date="2019-11" db="EMBL/GenBank/DDBJ databases">
        <authorList>
            <person name="Cao P."/>
        </authorList>
    </citation>
    <scope>NUCLEOTIDE SEQUENCE [LARGE SCALE GENOMIC DNA]</scope>
    <source>
        <strain evidence="2 3">NEAU-AAG5</strain>
    </source>
</reference>